<reference evidence="2" key="1">
    <citation type="submission" date="2014-12" db="EMBL/GenBank/DDBJ databases">
        <title>Insight into the proteome of Arion vulgaris.</title>
        <authorList>
            <person name="Aradska J."/>
            <person name="Bulat T."/>
            <person name="Smidak R."/>
            <person name="Sarate P."/>
            <person name="Gangsoo J."/>
            <person name="Sialana F."/>
            <person name="Bilban M."/>
            <person name="Lubec G."/>
        </authorList>
    </citation>
    <scope>NUCLEOTIDE SEQUENCE</scope>
    <source>
        <tissue evidence="2">Skin</tissue>
    </source>
</reference>
<gene>
    <name evidence="2" type="primary">ORF28550</name>
</gene>
<feature type="non-terminal residue" evidence="2">
    <location>
        <position position="231"/>
    </location>
</feature>
<evidence type="ECO:0000256" key="1">
    <source>
        <dbReference type="SAM" id="MobiDB-lite"/>
    </source>
</evidence>
<sequence length="231" mass="26205">TLPGQNKAHKMEKHHHINIDNFTMDNRDRHQLDKCAVQTDSHADLTQTLCTGKLQDQSKKLGPYTNYKISALYTDQFSCTEPSKISKPKTLCVKPQFRKRESKSSNLSVCSQTEKKSVKCRRKSRLQALKAHDTKEETNKKDVSTIDDFISPHLDVNVKLKPNITQGANAFRSNFDPVLNENSRLFLASKDLHHGLAGSGRPEPQDVLQQRNLSKKSLNTSQLLRAKSVKR</sequence>
<organism evidence="2">
    <name type="scientific">Arion vulgaris</name>
    <dbReference type="NCBI Taxonomy" id="1028688"/>
    <lineage>
        <taxon>Eukaryota</taxon>
        <taxon>Metazoa</taxon>
        <taxon>Spiralia</taxon>
        <taxon>Lophotrochozoa</taxon>
        <taxon>Mollusca</taxon>
        <taxon>Gastropoda</taxon>
        <taxon>Heterobranchia</taxon>
        <taxon>Euthyneura</taxon>
        <taxon>Panpulmonata</taxon>
        <taxon>Eupulmonata</taxon>
        <taxon>Stylommatophora</taxon>
        <taxon>Helicina</taxon>
        <taxon>Arionoidea</taxon>
        <taxon>Arionidae</taxon>
        <taxon>Arion</taxon>
    </lineage>
</organism>
<protein>
    <submittedName>
        <fullName evidence="2">Uncharacterized protein</fullName>
    </submittedName>
</protein>
<feature type="compositionally biased region" description="Polar residues" evidence="1">
    <location>
        <begin position="207"/>
        <end position="223"/>
    </location>
</feature>
<dbReference type="EMBL" id="HACG01009936">
    <property type="protein sequence ID" value="CEK56801.1"/>
    <property type="molecule type" value="Transcribed_RNA"/>
</dbReference>
<feature type="region of interest" description="Disordered" evidence="1">
    <location>
        <begin position="196"/>
        <end position="231"/>
    </location>
</feature>
<evidence type="ECO:0000313" key="2">
    <source>
        <dbReference type="EMBL" id="CEK56801.1"/>
    </source>
</evidence>
<name>A0A0B6YLZ0_9EUPU</name>
<proteinExistence type="predicted"/>
<accession>A0A0B6YLZ0</accession>
<feature type="non-terminal residue" evidence="2">
    <location>
        <position position="1"/>
    </location>
</feature>
<dbReference type="AlphaFoldDB" id="A0A0B6YLZ0"/>